<sequence length="298" mass="33709">MKKIKAVETPADEKEQEAVKNANNYLGEWLQLFPKECEDTLAKKLQHVSKKDDEYIGEWLQHLPQDAEDYPGGWVINSSRNEDNFSTPNLQLCPKTVEEPPGGWLRKSNKEGTVYTGKMTSGITTSVSESTGNWEDHSPQGAAGILGGTLPRPQNLAESYEDWRLKYTSNEPQHFRGNMLQNHPREPKNYGGDAPRQLPGGTAHRGGWTLPRPSTLGDNYPLRTLQSTSTVTENYPGAVLRRSSRLTDHRRPRSLVLPSRVENLPPRRQRRESQNTELRSEDLPCSVHQLMFAEETIL</sequence>
<name>A0A8J5TKN3_HOMAM</name>
<feature type="region of interest" description="Disordered" evidence="1">
    <location>
        <begin position="259"/>
        <end position="280"/>
    </location>
</feature>
<evidence type="ECO:0000313" key="2">
    <source>
        <dbReference type="EMBL" id="KAG7174198.1"/>
    </source>
</evidence>
<organism evidence="2 3">
    <name type="scientific">Homarus americanus</name>
    <name type="common">American lobster</name>
    <dbReference type="NCBI Taxonomy" id="6706"/>
    <lineage>
        <taxon>Eukaryota</taxon>
        <taxon>Metazoa</taxon>
        <taxon>Ecdysozoa</taxon>
        <taxon>Arthropoda</taxon>
        <taxon>Crustacea</taxon>
        <taxon>Multicrustacea</taxon>
        <taxon>Malacostraca</taxon>
        <taxon>Eumalacostraca</taxon>
        <taxon>Eucarida</taxon>
        <taxon>Decapoda</taxon>
        <taxon>Pleocyemata</taxon>
        <taxon>Astacidea</taxon>
        <taxon>Nephropoidea</taxon>
        <taxon>Nephropidae</taxon>
        <taxon>Homarus</taxon>
    </lineage>
</organism>
<proteinExistence type="predicted"/>
<evidence type="ECO:0000256" key="1">
    <source>
        <dbReference type="SAM" id="MobiDB-lite"/>
    </source>
</evidence>
<gene>
    <name evidence="2" type="ORF">Hamer_G003102</name>
</gene>
<feature type="region of interest" description="Disordered" evidence="1">
    <location>
        <begin position="180"/>
        <end position="221"/>
    </location>
</feature>
<keyword evidence="3" id="KW-1185">Reference proteome</keyword>
<feature type="compositionally biased region" description="Basic and acidic residues" evidence="1">
    <location>
        <begin position="271"/>
        <end position="280"/>
    </location>
</feature>
<feature type="region of interest" description="Disordered" evidence="1">
    <location>
        <begin position="87"/>
        <end position="109"/>
    </location>
</feature>
<reference evidence="2" key="1">
    <citation type="journal article" date="2021" name="Sci. Adv.">
        <title>The American lobster genome reveals insights on longevity, neural, and immune adaptations.</title>
        <authorList>
            <person name="Polinski J.M."/>
            <person name="Zimin A.V."/>
            <person name="Clark K.F."/>
            <person name="Kohn A.B."/>
            <person name="Sadowski N."/>
            <person name="Timp W."/>
            <person name="Ptitsyn A."/>
            <person name="Khanna P."/>
            <person name="Romanova D.Y."/>
            <person name="Williams P."/>
            <person name="Greenwood S.J."/>
            <person name="Moroz L.L."/>
            <person name="Walt D.R."/>
            <person name="Bodnar A.G."/>
        </authorList>
    </citation>
    <scope>NUCLEOTIDE SEQUENCE</scope>
    <source>
        <strain evidence="2">GMGI-L3</strain>
    </source>
</reference>
<dbReference type="AlphaFoldDB" id="A0A8J5TKN3"/>
<protein>
    <submittedName>
        <fullName evidence="2">Uncharacterized protein</fullName>
    </submittedName>
</protein>
<evidence type="ECO:0000313" key="3">
    <source>
        <dbReference type="Proteomes" id="UP000747542"/>
    </source>
</evidence>
<accession>A0A8J5TKN3</accession>
<dbReference type="EMBL" id="JAHLQT010007678">
    <property type="protein sequence ID" value="KAG7174198.1"/>
    <property type="molecule type" value="Genomic_DNA"/>
</dbReference>
<dbReference type="Proteomes" id="UP000747542">
    <property type="component" value="Unassembled WGS sequence"/>
</dbReference>
<comment type="caution">
    <text evidence="2">The sequence shown here is derived from an EMBL/GenBank/DDBJ whole genome shotgun (WGS) entry which is preliminary data.</text>
</comment>